<feature type="domain" description="3-hydroxyacyl-CoA dehydrogenase C-terminal" evidence="4">
    <location>
        <begin position="186"/>
        <end position="282"/>
    </location>
</feature>
<gene>
    <name evidence="6" type="ORF">J2Z79_002757</name>
</gene>
<dbReference type="PANTHER" id="PTHR48075:SF5">
    <property type="entry name" value="3-HYDROXYBUTYRYL-COA DEHYDROGENASE"/>
    <property type="match status" value="1"/>
</dbReference>
<comment type="pathway">
    <text evidence="1">Lipid metabolism; butanoate metabolism.</text>
</comment>
<dbReference type="PANTHER" id="PTHR48075">
    <property type="entry name" value="3-HYDROXYACYL-COA DEHYDROGENASE FAMILY PROTEIN"/>
    <property type="match status" value="1"/>
</dbReference>
<evidence type="ECO:0000313" key="6">
    <source>
        <dbReference type="EMBL" id="MBP2019330.1"/>
    </source>
</evidence>
<evidence type="ECO:0000313" key="7">
    <source>
        <dbReference type="Proteomes" id="UP001519289"/>
    </source>
</evidence>
<feature type="domain" description="3-hydroxyacyl-CoA dehydrogenase NAD binding" evidence="5">
    <location>
        <begin position="7"/>
        <end position="182"/>
    </location>
</feature>
<accession>A0ABS4JUW1</accession>
<comment type="caution">
    <text evidence="6">The sequence shown here is derived from an EMBL/GenBank/DDBJ whole genome shotgun (WGS) entry which is preliminary data.</text>
</comment>
<dbReference type="InterPro" id="IPR006108">
    <property type="entry name" value="3HC_DH_C"/>
</dbReference>
<name>A0ABS4JUW1_9FIRM</name>
<dbReference type="RefSeq" id="WP_209467444.1">
    <property type="nucleotide sequence ID" value="NZ_JAGGLG010000026.1"/>
</dbReference>
<protein>
    <submittedName>
        <fullName evidence="6">3-hydroxybutyryl-CoA dehydrogenase</fullName>
        <ecNumber evidence="6">1.1.1.157</ecNumber>
    </submittedName>
</protein>
<dbReference type="InterPro" id="IPR013328">
    <property type="entry name" value="6PGD_dom2"/>
</dbReference>
<dbReference type="InterPro" id="IPR006176">
    <property type="entry name" value="3-OHacyl-CoA_DH_NAD-bd"/>
</dbReference>
<dbReference type="GO" id="GO:0008691">
    <property type="term" value="F:3-hydroxybutyryl-CoA dehydrogenase activity"/>
    <property type="evidence" value="ECO:0007669"/>
    <property type="project" value="UniProtKB-EC"/>
</dbReference>
<dbReference type="Pfam" id="PF00725">
    <property type="entry name" value="3HCDH"/>
    <property type="match status" value="1"/>
</dbReference>
<dbReference type="EMBL" id="JAGGLG010000026">
    <property type="protein sequence ID" value="MBP2019330.1"/>
    <property type="molecule type" value="Genomic_DNA"/>
</dbReference>
<evidence type="ECO:0000256" key="1">
    <source>
        <dbReference type="ARBA" id="ARBA00005086"/>
    </source>
</evidence>
<dbReference type="Gene3D" id="3.40.50.720">
    <property type="entry name" value="NAD(P)-binding Rossmann-like Domain"/>
    <property type="match status" value="1"/>
</dbReference>
<keyword evidence="7" id="KW-1185">Reference proteome</keyword>
<dbReference type="Proteomes" id="UP001519289">
    <property type="component" value="Unassembled WGS sequence"/>
</dbReference>
<dbReference type="SUPFAM" id="SSF48179">
    <property type="entry name" value="6-phosphogluconate dehydrogenase C-terminal domain-like"/>
    <property type="match status" value="1"/>
</dbReference>
<evidence type="ECO:0000259" key="5">
    <source>
        <dbReference type="Pfam" id="PF02737"/>
    </source>
</evidence>
<dbReference type="Gene3D" id="1.10.1040.10">
    <property type="entry name" value="N-(1-d-carboxylethyl)-l-norvaline Dehydrogenase, domain 2"/>
    <property type="match status" value="1"/>
</dbReference>
<comment type="similarity">
    <text evidence="2">Belongs to the 3-hydroxyacyl-CoA dehydrogenase family.</text>
</comment>
<sequence length="296" mass="32677">MSVRTWGVVGTGPNGRGIAQLVASKGLEVILVGQTAEDLAQARRQIELSLQHEIERWAITESEKRAILSRISFTTDMTELAKADFVLTARIGDIKEDQELLRTLDQICRGEVILASNTSTLSITEMASATNRPDRVIGCHFLQPILRTKVVQVVRGLKTSDETVAEVMSLVDRLDRTGVEVYESPGYITTRLIVPLINEACQLLLEGVASAEDIDTAMRLGFEMPRGPLEIADRIGLDTVLVMAERLWREYGDLKYRPAPNLKKLVRAGHLGVETGEGFFKYDADGDRIKNGGTGR</sequence>
<dbReference type="InterPro" id="IPR036291">
    <property type="entry name" value="NAD(P)-bd_dom_sf"/>
</dbReference>
<dbReference type="InterPro" id="IPR022694">
    <property type="entry name" value="3-OHacyl-CoA_DH"/>
</dbReference>
<dbReference type="Pfam" id="PF02737">
    <property type="entry name" value="3HCDH_N"/>
    <property type="match status" value="1"/>
</dbReference>
<evidence type="ECO:0000256" key="3">
    <source>
        <dbReference type="ARBA" id="ARBA00023002"/>
    </source>
</evidence>
<organism evidence="6 7">
    <name type="scientific">Symbiobacterium terraclitae</name>
    <dbReference type="NCBI Taxonomy" id="557451"/>
    <lineage>
        <taxon>Bacteria</taxon>
        <taxon>Bacillati</taxon>
        <taxon>Bacillota</taxon>
        <taxon>Clostridia</taxon>
        <taxon>Eubacteriales</taxon>
        <taxon>Symbiobacteriaceae</taxon>
        <taxon>Symbiobacterium</taxon>
    </lineage>
</organism>
<evidence type="ECO:0000259" key="4">
    <source>
        <dbReference type="Pfam" id="PF00725"/>
    </source>
</evidence>
<reference evidence="6 7" key="1">
    <citation type="submission" date="2021-03" db="EMBL/GenBank/DDBJ databases">
        <title>Genomic Encyclopedia of Type Strains, Phase IV (KMG-IV): sequencing the most valuable type-strain genomes for metagenomic binning, comparative biology and taxonomic classification.</title>
        <authorList>
            <person name="Goeker M."/>
        </authorList>
    </citation>
    <scope>NUCLEOTIDE SEQUENCE [LARGE SCALE GENOMIC DNA]</scope>
    <source>
        <strain evidence="6 7">DSM 27138</strain>
    </source>
</reference>
<proteinExistence type="inferred from homology"/>
<dbReference type="PIRSF" id="PIRSF000105">
    <property type="entry name" value="HCDH"/>
    <property type="match status" value="1"/>
</dbReference>
<keyword evidence="3 6" id="KW-0560">Oxidoreductase</keyword>
<evidence type="ECO:0000256" key="2">
    <source>
        <dbReference type="ARBA" id="ARBA00009463"/>
    </source>
</evidence>
<dbReference type="InterPro" id="IPR008927">
    <property type="entry name" value="6-PGluconate_DH-like_C_sf"/>
</dbReference>
<dbReference type="SUPFAM" id="SSF51735">
    <property type="entry name" value="NAD(P)-binding Rossmann-fold domains"/>
    <property type="match status" value="1"/>
</dbReference>
<dbReference type="EC" id="1.1.1.157" evidence="6"/>